<feature type="region of interest" description="Disordered" evidence="11">
    <location>
        <begin position="125"/>
        <end position="151"/>
    </location>
</feature>
<evidence type="ECO:0000313" key="14">
    <source>
        <dbReference type="EMBL" id="ODV90368.1"/>
    </source>
</evidence>
<feature type="compositionally biased region" description="Low complexity" evidence="11">
    <location>
        <begin position="1392"/>
        <end position="1407"/>
    </location>
</feature>
<feature type="compositionally biased region" description="Basic and acidic residues" evidence="11">
    <location>
        <begin position="1116"/>
        <end position="1129"/>
    </location>
</feature>
<feature type="region of interest" description="Disordered" evidence="11">
    <location>
        <begin position="1352"/>
        <end position="1412"/>
    </location>
</feature>
<evidence type="ECO:0000259" key="12">
    <source>
        <dbReference type="PROSITE" id="PS50003"/>
    </source>
</evidence>
<feature type="region of interest" description="Disordered" evidence="11">
    <location>
        <begin position="1501"/>
        <end position="1563"/>
    </location>
</feature>
<proteinExistence type="inferred from homology"/>
<comment type="catalytic activity">
    <reaction evidence="1">
        <text>a 1,2-diacyl-sn-glycero-3-phosphocholine + H2O = a 1,2-diacyl-sn-glycero-3-phosphate + choline + H(+)</text>
        <dbReference type="Rhea" id="RHEA:14445"/>
        <dbReference type="ChEBI" id="CHEBI:15354"/>
        <dbReference type="ChEBI" id="CHEBI:15377"/>
        <dbReference type="ChEBI" id="CHEBI:15378"/>
        <dbReference type="ChEBI" id="CHEBI:57643"/>
        <dbReference type="ChEBI" id="CHEBI:58608"/>
        <dbReference type="EC" id="3.1.4.4"/>
    </reaction>
</comment>
<evidence type="ECO:0000256" key="4">
    <source>
        <dbReference type="ARBA" id="ARBA00022737"/>
    </source>
</evidence>
<feature type="compositionally biased region" description="Polar residues" evidence="11">
    <location>
        <begin position="1533"/>
        <end position="1551"/>
    </location>
</feature>
<organism evidence="14 15">
    <name type="scientific">Tortispora caseinolytica NRRL Y-17796</name>
    <dbReference type="NCBI Taxonomy" id="767744"/>
    <lineage>
        <taxon>Eukaryota</taxon>
        <taxon>Fungi</taxon>
        <taxon>Dikarya</taxon>
        <taxon>Ascomycota</taxon>
        <taxon>Saccharomycotina</taxon>
        <taxon>Trigonopsidomycetes</taxon>
        <taxon>Trigonopsidales</taxon>
        <taxon>Trigonopsidaceae</taxon>
        <taxon>Tortispora</taxon>
    </lineage>
</organism>
<dbReference type="GO" id="GO:0006654">
    <property type="term" value="P:phosphatidic acid biosynthetic process"/>
    <property type="evidence" value="ECO:0007669"/>
    <property type="project" value="InterPro"/>
</dbReference>
<feature type="compositionally biased region" description="Basic and acidic residues" evidence="11">
    <location>
        <begin position="1501"/>
        <end position="1531"/>
    </location>
</feature>
<dbReference type="GO" id="GO:0005768">
    <property type="term" value="C:endosome"/>
    <property type="evidence" value="ECO:0007669"/>
    <property type="project" value="EnsemblFungi"/>
</dbReference>
<feature type="non-terminal residue" evidence="14">
    <location>
        <position position="1629"/>
    </location>
</feature>
<dbReference type="InterPro" id="IPR001736">
    <property type="entry name" value="PLipase_D/transphosphatidylase"/>
</dbReference>
<reference evidence="15" key="1">
    <citation type="submission" date="2016-02" db="EMBL/GenBank/DDBJ databases">
        <title>Comparative genomics of biotechnologically important yeasts.</title>
        <authorList>
            <consortium name="DOE Joint Genome Institute"/>
            <person name="Riley R."/>
            <person name="Haridas S."/>
            <person name="Wolfe K.H."/>
            <person name="Lopes M.R."/>
            <person name="Hittinger C.T."/>
            <person name="Goker M."/>
            <person name="Salamov A."/>
            <person name="Wisecaver J."/>
            <person name="Long T.M."/>
            <person name="Aerts A.L."/>
            <person name="Barry K."/>
            <person name="Choi C."/>
            <person name="Clum A."/>
            <person name="Coughlan A.Y."/>
            <person name="Deshpande S."/>
            <person name="Douglass A.P."/>
            <person name="Hanson S.J."/>
            <person name="Klenk H.-P."/>
            <person name="Labutti K."/>
            <person name="Lapidus A."/>
            <person name="Lindquist E."/>
            <person name="Lipzen A."/>
            <person name="Meier-Kolthoff J.P."/>
            <person name="Ohm R.A."/>
            <person name="Otillar R.P."/>
            <person name="Pangilinan J."/>
            <person name="Peng Y."/>
            <person name="Rokas A."/>
            <person name="Rosa C.A."/>
            <person name="Scheuner C."/>
            <person name="Sibirny A.A."/>
            <person name="Slot J.C."/>
            <person name="Stielow J.B."/>
            <person name="Sun H."/>
            <person name="Kurtzman C.P."/>
            <person name="Blackwell M."/>
            <person name="Jeffries T.W."/>
            <person name="Grigoriev I.V."/>
        </authorList>
    </citation>
    <scope>NUCLEOTIDE SEQUENCE [LARGE SCALE GENOMIC DNA]</scope>
    <source>
        <strain evidence="15">NRRL Y-17796</strain>
    </source>
</reference>
<dbReference type="PROSITE" id="PS50035">
    <property type="entry name" value="PLD"/>
    <property type="match status" value="2"/>
</dbReference>
<feature type="compositionally biased region" description="Polar residues" evidence="11">
    <location>
        <begin position="1"/>
        <end position="10"/>
    </location>
</feature>
<feature type="compositionally biased region" description="Polar residues" evidence="11">
    <location>
        <begin position="1135"/>
        <end position="1157"/>
    </location>
</feature>
<feature type="domain" description="PH" evidence="12">
    <location>
        <begin position="396"/>
        <end position="523"/>
    </location>
</feature>
<evidence type="ECO:0000256" key="10">
    <source>
        <dbReference type="ARBA" id="ARBA00079280"/>
    </source>
</evidence>
<dbReference type="Pfam" id="PF13091">
    <property type="entry name" value="PLDc_2"/>
    <property type="match status" value="1"/>
</dbReference>
<dbReference type="FunFam" id="3.30.870.10:FF:000011">
    <property type="entry name" value="Phospholipase"/>
    <property type="match status" value="1"/>
</dbReference>
<evidence type="ECO:0000259" key="13">
    <source>
        <dbReference type="PROSITE" id="PS50035"/>
    </source>
</evidence>
<dbReference type="GO" id="GO:0005634">
    <property type="term" value="C:nucleus"/>
    <property type="evidence" value="ECO:0007669"/>
    <property type="project" value="EnsemblFungi"/>
</dbReference>
<evidence type="ECO:0000256" key="5">
    <source>
        <dbReference type="ARBA" id="ARBA00022801"/>
    </source>
</evidence>
<dbReference type="GO" id="GO:0032266">
    <property type="term" value="F:phosphatidylinositol-3-phosphate binding"/>
    <property type="evidence" value="ECO:0007669"/>
    <property type="project" value="EnsemblFungi"/>
</dbReference>
<dbReference type="GO" id="GO:0000753">
    <property type="term" value="P:cell morphogenesis involved in conjugation with cellular fusion"/>
    <property type="evidence" value="ECO:0007669"/>
    <property type="project" value="EnsemblFungi"/>
</dbReference>
<feature type="region of interest" description="Disordered" evidence="11">
    <location>
        <begin position="1060"/>
        <end position="1083"/>
    </location>
</feature>
<comment type="similarity">
    <text evidence="2">Belongs to the phospholipase D family.</text>
</comment>
<dbReference type="PANTHER" id="PTHR18896:SF76">
    <property type="entry name" value="PHOSPHOLIPASE"/>
    <property type="match status" value="1"/>
</dbReference>
<dbReference type="Gene3D" id="3.30.870.10">
    <property type="entry name" value="Endonuclease Chain A"/>
    <property type="match status" value="2"/>
</dbReference>
<gene>
    <name evidence="14" type="ORF">CANCADRAFT_31359</name>
</gene>
<feature type="region of interest" description="Disordered" evidence="11">
    <location>
        <begin position="1"/>
        <end position="108"/>
    </location>
</feature>
<dbReference type="CDD" id="cd09138">
    <property type="entry name" value="PLDc_vPLD1_2_yPLD_like_1"/>
    <property type="match status" value="1"/>
</dbReference>
<dbReference type="InterPro" id="IPR016555">
    <property type="entry name" value="PLipase_D_euk"/>
</dbReference>
<feature type="compositionally biased region" description="Polar residues" evidence="11">
    <location>
        <begin position="125"/>
        <end position="139"/>
    </location>
</feature>
<dbReference type="Pfam" id="PF00614">
    <property type="entry name" value="PLDc"/>
    <property type="match status" value="1"/>
</dbReference>
<accession>A0A1E4TFB8</accession>
<evidence type="ECO:0000256" key="11">
    <source>
        <dbReference type="SAM" id="MobiDB-lite"/>
    </source>
</evidence>
<keyword evidence="7" id="KW-0443">Lipid metabolism</keyword>
<dbReference type="SMART" id="SM00155">
    <property type="entry name" value="PLDc"/>
    <property type="match status" value="2"/>
</dbReference>
<feature type="domain" description="PLD phosphodiesterase" evidence="13">
    <location>
        <begin position="652"/>
        <end position="679"/>
    </location>
</feature>
<dbReference type="EMBL" id="KV453842">
    <property type="protein sequence ID" value="ODV90368.1"/>
    <property type="molecule type" value="Genomic_DNA"/>
</dbReference>
<evidence type="ECO:0000256" key="1">
    <source>
        <dbReference type="ARBA" id="ARBA00000798"/>
    </source>
</evidence>
<dbReference type="Proteomes" id="UP000095023">
    <property type="component" value="Unassembled WGS sequence"/>
</dbReference>
<feature type="region of interest" description="Disordered" evidence="11">
    <location>
        <begin position="1209"/>
        <end position="1241"/>
    </location>
</feature>
<feature type="region of interest" description="Disordered" evidence="11">
    <location>
        <begin position="1115"/>
        <end position="1165"/>
    </location>
</feature>
<dbReference type="CDD" id="cd01254">
    <property type="entry name" value="PH_PLD"/>
    <property type="match status" value="1"/>
</dbReference>
<dbReference type="InterPro" id="IPR001683">
    <property type="entry name" value="PX_dom"/>
</dbReference>
<dbReference type="PANTHER" id="PTHR18896">
    <property type="entry name" value="PHOSPHOLIPASE D"/>
    <property type="match status" value="1"/>
</dbReference>
<dbReference type="InterPro" id="IPR015679">
    <property type="entry name" value="PLipase_D_fam"/>
</dbReference>
<dbReference type="PIRSF" id="PIRSF009376">
    <property type="entry name" value="Phospholipase_D_euk"/>
    <property type="match status" value="1"/>
</dbReference>
<keyword evidence="5" id="KW-0378">Hydrolase</keyword>
<evidence type="ECO:0000256" key="6">
    <source>
        <dbReference type="ARBA" id="ARBA00022963"/>
    </source>
</evidence>
<evidence type="ECO:0000256" key="7">
    <source>
        <dbReference type="ARBA" id="ARBA00023098"/>
    </source>
</evidence>
<keyword evidence="6" id="KW-0442">Lipid degradation</keyword>
<protein>
    <recommendedName>
        <fullName evidence="9">Phospholipase D1</fullName>
        <ecNumber evidence="3">3.1.4.4</ecNumber>
    </recommendedName>
    <alternativeName>
        <fullName evidence="8">Choline phosphatase 1</fullName>
    </alternativeName>
    <alternativeName>
        <fullName evidence="10">Phosphatidylcholine-hydrolyzing phospholipase D1</fullName>
    </alternativeName>
</protein>
<name>A0A1E4TFB8_9ASCO</name>
<dbReference type="EC" id="3.1.4.4" evidence="3"/>
<evidence type="ECO:0000256" key="9">
    <source>
        <dbReference type="ARBA" id="ARBA00074658"/>
    </source>
</evidence>
<dbReference type="SMART" id="SM00312">
    <property type="entry name" value="PX"/>
    <property type="match status" value="1"/>
</dbReference>
<dbReference type="GO" id="GO:0031321">
    <property type="term" value="P:ascospore-type prospore assembly"/>
    <property type="evidence" value="ECO:0007669"/>
    <property type="project" value="EnsemblFungi"/>
</dbReference>
<dbReference type="InterPro" id="IPR001849">
    <property type="entry name" value="PH_domain"/>
</dbReference>
<keyword evidence="4" id="KW-0677">Repeat</keyword>
<sequence>MATDAVNNLRSAVKQVADSGTQGGSSSRNPLRSKKLSTGPNNEDESENEIHDYFSSHSNPLEFARELDGAASPTRVPSAGESETAPEDHASEPHPESKHQKQQRPKPWRDVFSNLNSEYLHRRFSSVNVKGTDQANSGDESGKTPPNRWKGIKTNVSRFLRYKKKHERRQYQKSTALVSELSAGAPAGLIFASYFQRSKEGIRRIPILFEQLNIKIAPISSRQKYQLFRIYLEYGSGVTRMVWHVDRDIRDFLALHSRIKFKDFGYAAPPSRPLPRFPNFVFPGHKKSEGLNADMIADDFLVFNDFDNSSFLQAYVWPPNHDILPNEDAASLRRMSRRKSYFNKQRKSAVKQQLLSISEYLRSLINSLMFSAEANHICRFLEFSYLGFRLAYESSFHGREGFLVNKSTAKAAGWRVSYYSLGDLKAMFDRHSIRWYLVRHSYIACVANANELTLLDVFLIDPSFKVKANSVAENERNDDDLVISAGKFRFAFQISNRERKLDLVTLSARSVRLWVNSLTTIANNSLWAQPHRFDSFAPVRSNCMAQYYVDGRDYFWDLSVALEMAKDTIFIHDWWLSPELYLRRPPLGNQEWRIDRVLKRKAEQGVKIFIVIYRNVGNTIPIDSLYTKHSLLDLHENIHVIRSPNQWIQNIYFWAHHEKICVIDESIAFVGGIDLCYGRYDTPQHVLDDSGDTGFDYDGDESKVHFEHHLSLWPGKDYSNPRVLDFHTLDRPYDDLYDRNIVPRMPWHDIHMRVAGQPARDIARHFVQRWNYLVRQKRPSRPTPLLLPAPDYNPIELKALGFEGTCEVQILRSACSWSTGLRSEFTESSIHTAYLKCIESSEHFVYIENQFFISSTVVENEKIENQIADALVERIIRADKNNENWRAVIIIPLMPGFEANVDEANGSSLRRIMLCQYKSISRGNRSIFGRLRAVGIRPEDYIHFFSLRKWGKIGQKQHLATEQLYIHSKCMIVDDRVAIIGSANINERSMRGSRDSEVAVIVRDRDQFESRMAGKKCLVSRFAHNLRIRLMREHLGVDVDQLEGLTSVILSKFKSQAADDAENAKPASSVGQDQDAMSSEMLSAAEKLQNSLKAYELPGSKGKDYSTSVMSVLDEVDGRSETSNDERSSRLRPRSLQNIKNARSSTNGSRESSTRRYSLTDMENAYDREKREGSIDLRSDISKNELFEEAEYIHDSVVRALSEFKSFNSEGGEGNKGLRDKKNFSTDSRIQGNFDHKKDVEGNGVDRKEKWATMAVRFKKYVDESKCGKDRLWTKLANDLFKAVNAYDQDPEQNSESVFDERMNEAFDAYGLDYSQVDHYIRTGRFSKAADFEEKLSSMAKHQGSSNLFPHIEESESEDSPNDSPHPQTHKHAHLHSFSENGTPNRRDSRASRTSRTSRTSQRLSDSPVADAEAQALLDEPELKIDPFNFEDPLDDSFYLDVWLEAAYRNTEIFRKVFRCQPDDDVRDWRDYRSYSAYNNRFMESQDASFEQYNAIFRDEPESSDVKKEEVTEKDLAAKGDTPETATKEESPEASSDTNTRYRNGSLDTGGQSDGRRKRGNRRGNYTKIFRRAMFDGATEPLLDRETAEELLSRIRGHLVIFPVNWLLKEEEGGNWFYNTDQLPPLAIY</sequence>
<dbReference type="GO" id="GO:0035556">
    <property type="term" value="P:intracellular signal transduction"/>
    <property type="evidence" value="ECO:0007669"/>
    <property type="project" value="InterPro"/>
</dbReference>
<dbReference type="InterPro" id="IPR025202">
    <property type="entry name" value="PLD-like_dom"/>
</dbReference>
<dbReference type="GO" id="GO:0005628">
    <property type="term" value="C:prospore membrane"/>
    <property type="evidence" value="ECO:0007669"/>
    <property type="project" value="EnsemblFungi"/>
</dbReference>
<dbReference type="GO" id="GO:0004630">
    <property type="term" value="F:phospholipase D activity"/>
    <property type="evidence" value="ECO:0007669"/>
    <property type="project" value="UniProtKB-EC"/>
</dbReference>
<feature type="compositionally biased region" description="Polar residues" evidence="11">
    <location>
        <begin position="18"/>
        <end position="41"/>
    </location>
</feature>
<evidence type="ECO:0000313" key="15">
    <source>
        <dbReference type="Proteomes" id="UP000095023"/>
    </source>
</evidence>
<dbReference type="CDD" id="cd09141">
    <property type="entry name" value="PLDc_vPLD1_2_yPLD_like_2"/>
    <property type="match status" value="1"/>
</dbReference>
<feature type="compositionally biased region" description="Basic and acidic residues" evidence="11">
    <location>
        <begin position="86"/>
        <end position="99"/>
    </location>
</feature>
<evidence type="ECO:0000256" key="3">
    <source>
        <dbReference type="ARBA" id="ARBA00012027"/>
    </source>
</evidence>
<feature type="domain" description="PLD phosphodiesterase" evidence="13">
    <location>
        <begin position="962"/>
        <end position="989"/>
    </location>
</feature>
<dbReference type="SUPFAM" id="SSF56024">
    <property type="entry name" value="Phospholipase D/nuclease"/>
    <property type="match status" value="2"/>
</dbReference>
<dbReference type="PROSITE" id="PS50003">
    <property type="entry name" value="PH_DOMAIN"/>
    <property type="match status" value="1"/>
</dbReference>
<evidence type="ECO:0000256" key="2">
    <source>
        <dbReference type="ARBA" id="ARBA00008664"/>
    </source>
</evidence>
<dbReference type="GO" id="GO:0009395">
    <property type="term" value="P:phospholipid catabolic process"/>
    <property type="evidence" value="ECO:0007669"/>
    <property type="project" value="TreeGrafter"/>
</dbReference>
<dbReference type="OrthoDB" id="14911at2759"/>
<evidence type="ECO:0000256" key="8">
    <source>
        <dbReference type="ARBA" id="ARBA00042228"/>
    </source>
</evidence>
<keyword evidence="15" id="KW-1185">Reference proteome</keyword>
<feature type="compositionally biased region" description="Polar residues" evidence="11">
    <location>
        <begin position="1069"/>
        <end position="1081"/>
    </location>
</feature>